<keyword evidence="2" id="KW-1185">Reference proteome</keyword>
<protein>
    <submittedName>
        <fullName evidence="1">Uncharacterized protein</fullName>
    </submittedName>
</protein>
<sequence length="372" mass="42362">MSGVRSLAALTTTASTSRVLNLHLVSSEFADDPARVNSPFFFDAMLNRAIIIKHRLRSDETYLLNDGTAVATKIMFPLDREDLKAGGRSILVNQTGWKGTLMEVLGATEYEIQKDLEILEMLNELPSLDPFLVREQLRRHQHFPADCYFAISPADSNRMQSFTSSEMSPLIQMAFGQKNGSIDPELVKKLADALLSTNADSRLEPLRATLGLEGERFAQGIFSWKGFIYYKWQFSETFHKLSRIATEMDQVKIKGRVDKNVREEIDDLKKSIRTNIRDSAKRCQSVLQLYDDAFRDLVERGNTAAFRKFLLDAPALFIELGHSMGIISHISSFWAFRFNKDKEKTVEVLEFLDILREFESGLAPKRATMVTW</sequence>
<comment type="caution">
    <text evidence="1">The sequence shown here is derived from an EMBL/GenBank/DDBJ whole genome shotgun (WGS) entry which is preliminary data.</text>
</comment>
<gene>
    <name evidence="1" type="ORF">PbB2_02287</name>
</gene>
<dbReference type="OrthoDB" id="7623655at2"/>
<accession>A0A2P2EBZ9</accession>
<dbReference type="AlphaFoldDB" id="A0A2P2EBZ9"/>
<evidence type="ECO:0000313" key="2">
    <source>
        <dbReference type="Proteomes" id="UP000245086"/>
    </source>
</evidence>
<reference evidence="1 2" key="1">
    <citation type="journal article" date="2018" name="Genome Announc.">
        <title>Draft Genome Sequence of "Candidatus Phycosocius bacilliformis," an Alphaproteobacterial Ectosymbiont of the Hydrocarbon-Producing Green Alga Botryococcus braunii.</title>
        <authorList>
            <person name="Tanabe Y."/>
            <person name="Yamaguchi H."/>
            <person name="Watanabe M.M."/>
        </authorList>
    </citation>
    <scope>NUCLEOTIDE SEQUENCE [LARGE SCALE GENOMIC DNA]</scope>
    <source>
        <strain evidence="1 2">BOTRYCO-2</strain>
    </source>
</reference>
<proteinExistence type="predicted"/>
<dbReference type="EMBL" id="BFBR01000007">
    <property type="protein sequence ID" value="GBF58600.1"/>
    <property type="molecule type" value="Genomic_DNA"/>
</dbReference>
<name>A0A2P2EBZ9_9PROT</name>
<dbReference type="RefSeq" id="WP_108985466.1">
    <property type="nucleotide sequence ID" value="NZ_BFBR01000007.1"/>
</dbReference>
<evidence type="ECO:0000313" key="1">
    <source>
        <dbReference type="EMBL" id="GBF58600.1"/>
    </source>
</evidence>
<organism evidence="1 2">
    <name type="scientific">Candidatus Phycosocius bacilliformis</name>
    <dbReference type="NCBI Taxonomy" id="1445552"/>
    <lineage>
        <taxon>Bacteria</taxon>
        <taxon>Pseudomonadati</taxon>
        <taxon>Pseudomonadota</taxon>
        <taxon>Alphaproteobacteria</taxon>
        <taxon>Caulobacterales</taxon>
        <taxon>Caulobacterales incertae sedis</taxon>
        <taxon>Candidatus Phycosocius</taxon>
    </lineage>
</organism>
<dbReference type="Proteomes" id="UP000245086">
    <property type="component" value="Unassembled WGS sequence"/>
</dbReference>